<organism evidence="1 2">
    <name type="scientific">Aspergillus piperis CBS 112811</name>
    <dbReference type="NCBI Taxonomy" id="1448313"/>
    <lineage>
        <taxon>Eukaryota</taxon>
        <taxon>Fungi</taxon>
        <taxon>Dikarya</taxon>
        <taxon>Ascomycota</taxon>
        <taxon>Pezizomycotina</taxon>
        <taxon>Eurotiomycetes</taxon>
        <taxon>Eurotiomycetidae</taxon>
        <taxon>Eurotiales</taxon>
        <taxon>Aspergillaceae</taxon>
        <taxon>Aspergillus</taxon>
        <taxon>Aspergillus subgen. Circumdati</taxon>
    </lineage>
</organism>
<evidence type="ECO:0000313" key="1">
    <source>
        <dbReference type="EMBL" id="RAH59247.1"/>
    </source>
</evidence>
<protein>
    <submittedName>
        <fullName evidence="1">Uncharacterized protein</fullName>
    </submittedName>
</protein>
<dbReference type="EMBL" id="KZ825059">
    <property type="protein sequence ID" value="RAH59247.1"/>
    <property type="molecule type" value="Genomic_DNA"/>
</dbReference>
<evidence type="ECO:0000313" key="2">
    <source>
        <dbReference type="Proteomes" id="UP000249526"/>
    </source>
</evidence>
<sequence length="170" mass="18879">MTTRRYQLDVDPLTCLNGDIELLLPPRHDDWLLLGSVTPWFYHCLRNSSIRSLLDCPSLVDDACLLFCRSVLHAYPQQLATCLKHGLWMRTASCSGSDNDVDKPNGSVMIWGSAWLRSITTIIEVGIIRNPWFHGLPHKMPRDAAGASLAKCEMGYQSRGYSAAQSSVGG</sequence>
<dbReference type="GeneID" id="37158460"/>
<reference evidence="1 2" key="1">
    <citation type="submission" date="2018-02" db="EMBL/GenBank/DDBJ databases">
        <title>The genomes of Aspergillus section Nigri reveals drivers in fungal speciation.</title>
        <authorList>
            <consortium name="DOE Joint Genome Institute"/>
            <person name="Vesth T.C."/>
            <person name="Nybo J."/>
            <person name="Theobald S."/>
            <person name="Brandl J."/>
            <person name="Frisvad J.C."/>
            <person name="Nielsen K.F."/>
            <person name="Lyhne E.K."/>
            <person name="Kogle M.E."/>
            <person name="Kuo A."/>
            <person name="Riley R."/>
            <person name="Clum A."/>
            <person name="Nolan M."/>
            <person name="Lipzen A."/>
            <person name="Salamov A."/>
            <person name="Henrissat B."/>
            <person name="Wiebenga A."/>
            <person name="De vries R.P."/>
            <person name="Grigoriev I.V."/>
            <person name="Mortensen U.H."/>
            <person name="Andersen M.R."/>
            <person name="Baker S.E."/>
        </authorList>
    </citation>
    <scope>NUCLEOTIDE SEQUENCE [LARGE SCALE GENOMIC DNA]</scope>
    <source>
        <strain evidence="1 2">CBS 112811</strain>
    </source>
</reference>
<accession>A0A8G1R679</accession>
<name>A0A8G1R679_9EURO</name>
<proteinExistence type="predicted"/>
<dbReference type="RefSeq" id="XP_025517169.1">
    <property type="nucleotide sequence ID" value="XM_025655058.1"/>
</dbReference>
<keyword evidence="2" id="KW-1185">Reference proteome</keyword>
<gene>
    <name evidence="1" type="ORF">BO85DRAFT_266758</name>
</gene>
<dbReference type="Proteomes" id="UP000249526">
    <property type="component" value="Unassembled WGS sequence"/>
</dbReference>
<dbReference type="AlphaFoldDB" id="A0A8G1R679"/>